<dbReference type="Pfam" id="PF15428">
    <property type="entry name" value="Imm26"/>
    <property type="match status" value="1"/>
</dbReference>
<reference evidence="1" key="2">
    <citation type="submission" date="2021-04" db="EMBL/GenBank/DDBJ databases">
        <authorList>
            <person name="Gilroy R."/>
        </authorList>
    </citation>
    <scope>NUCLEOTIDE SEQUENCE</scope>
    <source>
        <strain evidence="1">2239</strain>
    </source>
</reference>
<gene>
    <name evidence="1" type="ORF">H9865_09355</name>
</gene>
<dbReference type="AlphaFoldDB" id="A0A9D2AE34"/>
<evidence type="ECO:0000313" key="1">
    <source>
        <dbReference type="EMBL" id="HIX06279.1"/>
    </source>
</evidence>
<dbReference type="EMBL" id="DXFW01000032">
    <property type="protein sequence ID" value="HIX06279.1"/>
    <property type="molecule type" value="Genomic_DNA"/>
</dbReference>
<dbReference type="InterPro" id="IPR029278">
    <property type="entry name" value="Imm26"/>
</dbReference>
<dbReference type="Proteomes" id="UP000824193">
    <property type="component" value="Unassembled WGS sequence"/>
</dbReference>
<organism evidence="1 2">
    <name type="scientific">Candidatus Allofournierella pullicola</name>
    <dbReference type="NCBI Taxonomy" id="2838596"/>
    <lineage>
        <taxon>Bacteria</taxon>
        <taxon>Bacillati</taxon>
        <taxon>Bacillota</taxon>
        <taxon>Clostridia</taxon>
        <taxon>Eubacteriales</taxon>
        <taxon>Oscillospiraceae</taxon>
        <taxon>Allofournierella</taxon>
    </lineage>
</organism>
<reference evidence="1" key="1">
    <citation type="journal article" date="2021" name="PeerJ">
        <title>Extensive microbial diversity within the chicken gut microbiome revealed by metagenomics and culture.</title>
        <authorList>
            <person name="Gilroy R."/>
            <person name="Ravi A."/>
            <person name="Getino M."/>
            <person name="Pursley I."/>
            <person name="Horton D.L."/>
            <person name="Alikhan N.F."/>
            <person name="Baker D."/>
            <person name="Gharbi K."/>
            <person name="Hall N."/>
            <person name="Watson M."/>
            <person name="Adriaenssens E.M."/>
            <person name="Foster-Nyarko E."/>
            <person name="Jarju S."/>
            <person name="Secka A."/>
            <person name="Antonio M."/>
            <person name="Oren A."/>
            <person name="Chaudhuri R.R."/>
            <person name="La Ragione R."/>
            <person name="Hildebrand F."/>
            <person name="Pallen M.J."/>
        </authorList>
    </citation>
    <scope>NUCLEOTIDE SEQUENCE</scope>
    <source>
        <strain evidence="1">2239</strain>
    </source>
</reference>
<name>A0A9D2AE34_9FIRM</name>
<protein>
    <submittedName>
        <fullName evidence="1">Immunity 26/phosphotriesterase HocA family protein</fullName>
    </submittedName>
</protein>
<accession>A0A9D2AE34</accession>
<comment type="caution">
    <text evidence="1">The sequence shown here is derived from an EMBL/GenBank/DDBJ whole genome shotgun (WGS) entry which is preliminary data.</text>
</comment>
<evidence type="ECO:0000313" key="2">
    <source>
        <dbReference type="Proteomes" id="UP000824193"/>
    </source>
</evidence>
<sequence length="147" mass="17063">MAHRKRVGDVYAIPLPDGTFAFCRVLKGAAAAFYRHRGESPSDLPPDEEYEFVVCVYDHAFRSWQFVAARPFAAEEEAWPPPFCWVDQITRKGSLYIKGERVPCSYEECRDLEVLAVWDSCHLTDRLMGDHKWENCFKKPLFSEKEP</sequence>
<proteinExistence type="predicted"/>